<name>A0A316DB76_9BACL</name>
<accession>A0A316DB76</accession>
<sequence>MTRRQQHGFVTWQDWMYYAPVVRYQHPTYASHGYPYQPLHRVWSIGGDWQTNYGPMNLRLLEDRITVLGTYQAGTSHGEIMGAMHGTTMVGHWRRLYPAGDRDNAGRIEFRFNANGDVFDGNWSYGNTAPDPSKKWTGTKILR</sequence>
<gene>
    <name evidence="1" type="ORF">C7459_10454</name>
</gene>
<reference evidence="1 2" key="1">
    <citation type="submission" date="2018-05" db="EMBL/GenBank/DDBJ databases">
        <title>Genomic Encyclopedia of Type Strains, Phase IV (KMG-IV): sequencing the most valuable type-strain genomes for metagenomic binning, comparative biology and taxonomic classification.</title>
        <authorList>
            <person name="Goeker M."/>
        </authorList>
    </citation>
    <scope>NUCLEOTIDE SEQUENCE [LARGE SCALE GENOMIC DNA]</scope>
    <source>
        <strain evidence="1 2">DSM 18773</strain>
    </source>
</reference>
<protein>
    <submittedName>
        <fullName evidence="1">Uncharacterized protein</fullName>
    </submittedName>
</protein>
<keyword evidence="2" id="KW-1185">Reference proteome</keyword>
<dbReference type="EMBL" id="QGGL01000004">
    <property type="protein sequence ID" value="PWK14855.1"/>
    <property type="molecule type" value="Genomic_DNA"/>
</dbReference>
<evidence type="ECO:0000313" key="2">
    <source>
        <dbReference type="Proteomes" id="UP000245634"/>
    </source>
</evidence>
<organism evidence="1 2">
    <name type="scientific">Tumebacillus permanentifrigoris</name>
    <dbReference type="NCBI Taxonomy" id="378543"/>
    <lineage>
        <taxon>Bacteria</taxon>
        <taxon>Bacillati</taxon>
        <taxon>Bacillota</taxon>
        <taxon>Bacilli</taxon>
        <taxon>Bacillales</taxon>
        <taxon>Alicyclobacillaceae</taxon>
        <taxon>Tumebacillus</taxon>
    </lineage>
</organism>
<dbReference type="Proteomes" id="UP000245634">
    <property type="component" value="Unassembled WGS sequence"/>
</dbReference>
<dbReference type="AlphaFoldDB" id="A0A316DB76"/>
<comment type="caution">
    <text evidence="1">The sequence shown here is derived from an EMBL/GenBank/DDBJ whole genome shotgun (WGS) entry which is preliminary data.</text>
</comment>
<evidence type="ECO:0000313" key="1">
    <source>
        <dbReference type="EMBL" id="PWK14855.1"/>
    </source>
</evidence>
<proteinExistence type="predicted"/>